<organism evidence="1 2">
    <name type="scientific">Brucella oryzae</name>
    <dbReference type="NCBI Taxonomy" id="335286"/>
    <lineage>
        <taxon>Bacteria</taxon>
        <taxon>Pseudomonadati</taxon>
        <taxon>Pseudomonadota</taxon>
        <taxon>Alphaproteobacteria</taxon>
        <taxon>Hyphomicrobiales</taxon>
        <taxon>Brucellaceae</taxon>
        <taxon>Brucella/Ochrobactrum group</taxon>
        <taxon>Brucella</taxon>
    </lineage>
</organism>
<comment type="caution">
    <text evidence="1">The sequence shown here is derived from an EMBL/GenBank/DDBJ whole genome shotgun (WGS) entry which is preliminary data.</text>
</comment>
<sequence length="68" mass="7486">MQFLFVRQVFSFIGKVDEIRHFGGKIAIFDCVSQFLTGLKNLSTGAERPWDDVSLTAESLHGGAGILL</sequence>
<gene>
    <name evidence="1" type="ORF">C3731_08115</name>
</gene>
<dbReference type="Proteomes" id="UP000238493">
    <property type="component" value="Unassembled WGS sequence"/>
</dbReference>
<protein>
    <submittedName>
        <fullName evidence="1">Uncharacterized protein</fullName>
    </submittedName>
</protein>
<proteinExistence type="predicted"/>
<dbReference type="EMBL" id="PTRC01000012">
    <property type="protein sequence ID" value="PQA74328.1"/>
    <property type="molecule type" value="Genomic_DNA"/>
</dbReference>
<keyword evidence="2" id="KW-1185">Reference proteome</keyword>
<evidence type="ECO:0000313" key="1">
    <source>
        <dbReference type="EMBL" id="PQA74328.1"/>
    </source>
</evidence>
<name>A0A2S7J238_9HYPH</name>
<dbReference type="AlphaFoldDB" id="A0A2S7J238"/>
<dbReference type="OrthoDB" id="8244198at2"/>
<evidence type="ECO:0000313" key="2">
    <source>
        <dbReference type="Proteomes" id="UP000238493"/>
    </source>
</evidence>
<reference evidence="1 2" key="1">
    <citation type="submission" date="2018-02" db="EMBL/GenBank/DDBJ databases">
        <title>Draft genome sequence of Ochrobactrum oryzae found in Brazil.</title>
        <authorList>
            <person name="Cerdeira L."/>
            <person name="Andrade F."/>
            <person name="Zacariotto T."/>
            <person name="Barbosa B."/>
            <person name="Santos S."/>
            <person name="Cassetari V."/>
            <person name="Lincopan N."/>
        </authorList>
    </citation>
    <scope>NUCLEOTIDE SEQUENCE [LARGE SCALE GENOMIC DNA]</scope>
    <source>
        <strain evidence="1 2">OA447</strain>
    </source>
</reference>
<accession>A0A2S7J238</accession>